<gene>
    <name evidence="1" type="ORF">L484_005780</name>
</gene>
<dbReference type="Proteomes" id="UP000030645">
    <property type="component" value="Unassembled WGS sequence"/>
</dbReference>
<dbReference type="AlphaFoldDB" id="W9S3K1"/>
<evidence type="ECO:0000313" key="1">
    <source>
        <dbReference type="EMBL" id="EXC24731.1"/>
    </source>
</evidence>
<protein>
    <submittedName>
        <fullName evidence="1">Uncharacterized protein</fullName>
    </submittedName>
</protein>
<keyword evidence="2" id="KW-1185">Reference proteome</keyword>
<proteinExistence type="predicted"/>
<sequence length="95" mass="10916">MPSRCAKSENFDVIRNSKKSYRKTKRDKIFTEFDPVDERVCSSAKSPKRDLMKYDNFSTAACDRNNIFSDYGGAGFQIDGGGDIYPEQRIQYLLL</sequence>
<reference evidence="2" key="1">
    <citation type="submission" date="2013-01" db="EMBL/GenBank/DDBJ databases">
        <title>Draft Genome Sequence of a Mulberry Tree, Morus notabilis C.K. Schneid.</title>
        <authorList>
            <person name="He N."/>
            <person name="Zhao S."/>
        </authorList>
    </citation>
    <scope>NUCLEOTIDE SEQUENCE</scope>
</reference>
<accession>W9S3K1</accession>
<dbReference type="EMBL" id="KE346033">
    <property type="protein sequence ID" value="EXC24731.1"/>
    <property type="molecule type" value="Genomic_DNA"/>
</dbReference>
<evidence type="ECO:0000313" key="2">
    <source>
        <dbReference type="Proteomes" id="UP000030645"/>
    </source>
</evidence>
<name>W9S3K1_9ROSA</name>
<organism evidence="1 2">
    <name type="scientific">Morus notabilis</name>
    <dbReference type="NCBI Taxonomy" id="981085"/>
    <lineage>
        <taxon>Eukaryota</taxon>
        <taxon>Viridiplantae</taxon>
        <taxon>Streptophyta</taxon>
        <taxon>Embryophyta</taxon>
        <taxon>Tracheophyta</taxon>
        <taxon>Spermatophyta</taxon>
        <taxon>Magnoliopsida</taxon>
        <taxon>eudicotyledons</taxon>
        <taxon>Gunneridae</taxon>
        <taxon>Pentapetalae</taxon>
        <taxon>rosids</taxon>
        <taxon>fabids</taxon>
        <taxon>Rosales</taxon>
        <taxon>Moraceae</taxon>
        <taxon>Moreae</taxon>
        <taxon>Morus</taxon>
    </lineage>
</organism>